<feature type="domain" description="EAL" evidence="7">
    <location>
        <begin position="501"/>
        <end position="757"/>
    </location>
</feature>
<dbReference type="GO" id="GO:0071111">
    <property type="term" value="F:cyclic-guanylate-specific phosphodiesterase activity"/>
    <property type="evidence" value="ECO:0007669"/>
    <property type="project" value="InterPro"/>
</dbReference>
<dbReference type="SUPFAM" id="SSF55073">
    <property type="entry name" value="Nucleotide cyclase"/>
    <property type="match status" value="1"/>
</dbReference>
<dbReference type="InterPro" id="IPR050706">
    <property type="entry name" value="Cyclic-di-GMP_PDE-like"/>
</dbReference>
<dbReference type="InterPro" id="IPR033479">
    <property type="entry name" value="dCache_1"/>
</dbReference>
<proteinExistence type="predicted"/>
<dbReference type="Pfam" id="PF00563">
    <property type="entry name" value="EAL"/>
    <property type="match status" value="1"/>
</dbReference>
<evidence type="ECO:0000256" key="4">
    <source>
        <dbReference type="ARBA" id="ARBA00022989"/>
    </source>
</evidence>
<reference evidence="9" key="2">
    <citation type="submission" date="2021-04" db="EMBL/GenBank/DDBJ databases">
        <authorList>
            <person name="Gilroy R."/>
        </authorList>
    </citation>
    <scope>NUCLEOTIDE SEQUENCE</scope>
    <source>
        <strain evidence="9">ChiBcec2-3848</strain>
    </source>
</reference>
<feature type="transmembrane region" description="Helical" evidence="6">
    <location>
        <begin position="300"/>
        <end position="320"/>
    </location>
</feature>
<dbReference type="InterPro" id="IPR035919">
    <property type="entry name" value="EAL_sf"/>
</dbReference>
<evidence type="ECO:0000256" key="5">
    <source>
        <dbReference type="ARBA" id="ARBA00023136"/>
    </source>
</evidence>
<dbReference type="InterPro" id="IPR001633">
    <property type="entry name" value="EAL_dom"/>
</dbReference>
<dbReference type="PANTHER" id="PTHR33121">
    <property type="entry name" value="CYCLIC DI-GMP PHOSPHODIESTERASE PDEF"/>
    <property type="match status" value="1"/>
</dbReference>
<dbReference type="Pfam" id="PF00990">
    <property type="entry name" value="GGDEF"/>
    <property type="match status" value="1"/>
</dbReference>
<dbReference type="Gene3D" id="3.20.20.450">
    <property type="entry name" value="EAL domain"/>
    <property type="match status" value="1"/>
</dbReference>
<reference evidence="9" key="1">
    <citation type="journal article" date="2021" name="PeerJ">
        <title>Extensive microbial diversity within the chicken gut microbiome revealed by metagenomics and culture.</title>
        <authorList>
            <person name="Gilroy R."/>
            <person name="Ravi A."/>
            <person name="Getino M."/>
            <person name="Pursley I."/>
            <person name="Horton D.L."/>
            <person name="Alikhan N.F."/>
            <person name="Baker D."/>
            <person name="Gharbi K."/>
            <person name="Hall N."/>
            <person name="Watson M."/>
            <person name="Adriaenssens E.M."/>
            <person name="Foster-Nyarko E."/>
            <person name="Jarju S."/>
            <person name="Secka A."/>
            <person name="Antonio M."/>
            <person name="Oren A."/>
            <person name="Chaudhuri R.R."/>
            <person name="La Ragione R."/>
            <person name="Hildebrand F."/>
            <person name="Pallen M.J."/>
        </authorList>
    </citation>
    <scope>NUCLEOTIDE SEQUENCE</scope>
    <source>
        <strain evidence="9">ChiBcec2-3848</strain>
    </source>
</reference>
<dbReference type="SMART" id="SM00267">
    <property type="entry name" value="GGDEF"/>
    <property type="match status" value="1"/>
</dbReference>
<gene>
    <name evidence="9" type="ORF">H9753_05610</name>
</gene>
<dbReference type="PROSITE" id="PS50883">
    <property type="entry name" value="EAL"/>
    <property type="match status" value="1"/>
</dbReference>
<evidence type="ECO:0000313" key="9">
    <source>
        <dbReference type="EMBL" id="HJC63079.1"/>
    </source>
</evidence>
<keyword evidence="4 6" id="KW-1133">Transmembrane helix</keyword>
<dbReference type="InterPro" id="IPR043128">
    <property type="entry name" value="Rev_trsase/Diguanyl_cyclase"/>
</dbReference>
<dbReference type="InterPro" id="IPR029787">
    <property type="entry name" value="Nucleotide_cyclase"/>
</dbReference>
<keyword evidence="3 6" id="KW-0812">Transmembrane</keyword>
<evidence type="ECO:0000259" key="8">
    <source>
        <dbReference type="PROSITE" id="PS50887"/>
    </source>
</evidence>
<dbReference type="Gene3D" id="3.30.450.20">
    <property type="entry name" value="PAS domain"/>
    <property type="match status" value="1"/>
</dbReference>
<comment type="subcellular location">
    <subcellularLocation>
        <location evidence="1">Cell membrane</location>
        <topology evidence="1">Multi-pass membrane protein</topology>
    </subcellularLocation>
</comment>
<name>A0A9D2PMS6_9FIRM</name>
<evidence type="ECO:0000256" key="3">
    <source>
        <dbReference type="ARBA" id="ARBA00022692"/>
    </source>
</evidence>
<dbReference type="Pfam" id="PF02743">
    <property type="entry name" value="dCache_1"/>
    <property type="match status" value="1"/>
</dbReference>
<dbReference type="CDD" id="cd01948">
    <property type="entry name" value="EAL"/>
    <property type="match status" value="1"/>
</dbReference>
<feature type="domain" description="GGDEF" evidence="8">
    <location>
        <begin position="357"/>
        <end position="492"/>
    </location>
</feature>
<dbReference type="PANTHER" id="PTHR33121:SF70">
    <property type="entry name" value="SIGNALING PROTEIN YKOW"/>
    <property type="match status" value="1"/>
</dbReference>
<dbReference type="CDD" id="cd18773">
    <property type="entry name" value="PDC1_HK_sensor"/>
    <property type="match status" value="1"/>
</dbReference>
<organism evidence="9 10">
    <name type="scientific">Candidatus Blautia merdavium</name>
    <dbReference type="NCBI Taxonomy" id="2838494"/>
    <lineage>
        <taxon>Bacteria</taxon>
        <taxon>Bacillati</taxon>
        <taxon>Bacillota</taxon>
        <taxon>Clostridia</taxon>
        <taxon>Lachnospirales</taxon>
        <taxon>Lachnospiraceae</taxon>
        <taxon>Blautia</taxon>
    </lineage>
</organism>
<protein>
    <submittedName>
        <fullName evidence="9">EAL domain-containing protein</fullName>
    </submittedName>
</protein>
<evidence type="ECO:0000256" key="6">
    <source>
        <dbReference type="SAM" id="Phobius"/>
    </source>
</evidence>
<dbReference type="EMBL" id="DWVZ01000074">
    <property type="protein sequence ID" value="HJC63079.1"/>
    <property type="molecule type" value="Genomic_DNA"/>
</dbReference>
<dbReference type="SUPFAM" id="SSF141868">
    <property type="entry name" value="EAL domain-like"/>
    <property type="match status" value="1"/>
</dbReference>
<evidence type="ECO:0000259" key="7">
    <source>
        <dbReference type="PROSITE" id="PS50883"/>
    </source>
</evidence>
<accession>A0A9D2PMS6</accession>
<keyword evidence="2" id="KW-1003">Cell membrane</keyword>
<dbReference type="GO" id="GO:0005886">
    <property type="term" value="C:plasma membrane"/>
    <property type="evidence" value="ECO:0007669"/>
    <property type="project" value="UniProtKB-SubCell"/>
</dbReference>
<dbReference type="SMART" id="SM00052">
    <property type="entry name" value="EAL"/>
    <property type="match status" value="1"/>
</dbReference>
<dbReference type="Proteomes" id="UP000823886">
    <property type="component" value="Unassembled WGS sequence"/>
</dbReference>
<keyword evidence="5 6" id="KW-0472">Membrane</keyword>
<evidence type="ECO:0000256" key="1">
    <source>
        <dbReference type="ARBA" id="ARBA00004651"/>
    </source>
</evidence>
<dbReference type="Gene3D" id="3.30.70.270">
    <property type="match status" value="1"/>
</dbReference>
<dbReference type="NCBIfam" id="TIGR00254">
    <property type="entry name" value="GGDEF"/>
    <property type="match status" value="1"/>
</dbReference>
<dbReference type="CDD" id="cd01949">
    <property type="entry name" value="GGDEF"/>
    <property type="match status" value="1"/>
</dbReference>
<dbReference type="InterPro" id="IPR000160">
    <property type="entry name" value="GGDEF_dom"/>
</dbReference>
<sequence>MNEKFIQKRLKKLTLFVAFISLVILLIGGLVSAALGRVLEESTETQMKSEVEQYKTYIFHQFDADFQTLHTLESFFDFSDSMDTDSFAQKLYDSNNQNHFIRMGFYSTSGTGIRATLNHSVELDIPVNTLPEVLQEIIQKAWDGEDAVSRIFYDETLQETVYAYSIPVYADNGQVAGALLASDSIEIFSDILNDQSALNGQGYIHMIGGNGDFLVRSESRAIKKDVKNIYEGTYFTEKEKTRLKSAISQESSCFSSFQYNGEDYKVFLDPVGINGWYLFCVNTTQQLNSTFYQIVLTTRMVFFGILLLIVLLVFYGYRILRQSNRQLRQIAYHDTLTGANNLAGFTQKVRDSLEKIKECSVVSMNIRQFKFINEIFGRDRADDLLRHMNQILRQNLSEREYYCRDSGDSFFLYLLETDHTRIQQRLDSIMNQISLYSLDTRHNYQILLYCGVAIRTGEESEDHTCEDLITHSIFALHTAKGNHQNSIWFYNLDLHKQEQLENYVESHMNQALKDQEFRLFLQPKFYLDSGNLEGAEALVRWTTQEGKTIFPDQFIPLFEKNGFCARLDLYMADQVCRQIREWIDSGIQPVPVSINQSKLLFYESDYVENLCKITEKYQIPPSLITLEILEGLALENVEELNTRIAQLQEKGFHISLDDFGSGYSTLNTLGSLHIDELKLDRGFLSELSLTHNDSQRVIIEEIISLTKKLYISTVAEGIETLESAELLKSMGCDLGQGYYYSRPLPAKEFTEKFLCPKSQKEPS</sequence>
<evidence type="ECO:0000256" key="2">
    <source>
        <dbReference type="ARBA" id="ARBA00022475"/>
    </source>
</evidence>
<dbReference type="AlphaFoldDB" id="A0A9D2PMS6"/>
<evidence type="ECO:0000313" key="10">
    <source>
        <dbReference type="Proteomes" id="UP000823886"/>
    </source>
</evidence>
<dbReference type="PROSITE" id="PS50887">
    <property type="entry name" value="GGDEF"/>
    <property type="match status" value="1"/>
</dbReference>
<comment type="caution">
    <text evidence="9">The sequence shown here is derived from an EMBL/GenBank/DDBJ whole genome shotgun (WGS) entry which is preliminary data.</text>
</comment>